<dbReference type="EMBL" id="SEKV01001390">
    <property type="protein sequence ID" value="TFY50730.1"/>
    <property type="molecule type" value="Genomic_DNA"/>
</dbReference>
<proteinExistence type="predicted"/>
<dbReference type="Proteomes" id="UP000298390">
    <property type="component" value="Unassembled WGS sequence"/>
</dbReference>
<accession>A0A4Y9XL31</accession>
<reference evidence="1 2" key="1">
    <citation type="submission" date="2019-01" db="EMBL/GenBank/DDBJ databases">
        <title>Genome sequencing of the rare red list fungi Fomitopsis rosea.</title>
        <authorList>
            <person name="Buettner E."/>
            <person name="Kellner H."/>
        </authorList>
    </citation>
    <scope>NUCLEOTIDE SEQUENCE [LARGE SCALE GENOMIC DNA]</scope>
    <source>
        <strain evidence="1 2">DSM 105464</strain>
    </source>
</reference>
<comment type="caution">
    <text evidence="1">The sequence shown here is derived from an EMBL/GenBank/DDBJ whole genome shotgun (WGS) entry which is preliminary data.</text>
</comment>
<evidence type="ECO:0000313" key="1">
    <source>
        <dbReference type="EMBL" id="TFY50730.1"/>
    </source>
</evidence>
<name>A0A4Y9XL31_9APHY</name>
<organism evidence="1 2">
    <name type="scientific">Rhodofomes roseus</name>
    <dbReference type="NCBI Taxonomy" id="34475"/>
    <lineage>
        <taxon>Eukaryota</taxon>
        <taxon>Fungi</taxon>
        <taxon>Dikarya</taxon>
        <taxon>Basidiomycota</taxon>
        <taxon>Agaricomycotina</taxon>
        <taxon>Agaricomycetes</taxon>
        <taxon>Polyporales</taxon>
        <taxon>Rhodofomes</taxon>
    </lineage>
</organism>
<gene>
    <name evidence="1" type="ORF">EVJ58_g10914</name>
</gene>
<evidence type="ECO:0000313" key="2">
    <source>
        <dbReference type="Proteomes" id="UP000298390"/>
    </source>
</evidence>
<sequence length="60" mass="6804">MISTTLCRPSALNSLPYKVHLRESWVPTNDQINAALEYALKRVAYRTDQLSEPTQAPTRS</sequence>
<protein>
    <submittedName>
        <fullName evidence="1">Uncharacterized protein</fullName>
    </submittedName>
</protein>
<dbReference type="AlphaFoldDB" id="A0A4Y9XL31"/>